<evidence type="ECO:0000259" key="4">
    <source>
        <dbReference type="PROSITE" id="PS50995"/>
    </source>
</evidence>
<protein>
    <submittedName>
        <fullName evidence="5">MarR family transcriptional regulator</fullName>
    </submittedName>
</protein>
<dbReference type="PANTHER" id="PTHR33164:SF57">
    <property type="entry name" value="MARR-FAMILY TRANSCRIPTIONAL REGULATOR"/>
    <property type="match status" value="1"/>
</dbReference>
<dbReference type="InterPro" id="IPR023187">
    <property type="entry name" value="Tscrpt_reg_MarR-type_CS"/>
</dbReference>
<dbReference type="PANTHER" id="PTHR33164">
    <property type="entry name" value="TRANSCRIPTIONAL REGULATOR, MARR FAMILY"/>
    <property type="match status" value="1"/>
</dbReference>
<dbReference type="PROSITE" id="PS01117">
    <property type="entry name" value="HTH_MARR_1"/>
    <property type="match status" value="1"/>
</dbReference>
<organism evidence="5 6">
    <name type="scientific">Isoptericola peretonis</name>
    <dbReference type="NCBI Taxonomy" id="2918523"/>
    <lineage>
        <taxon>Bacteria</taxon>
        <taxon>Bacillati</taxon>
        <taxon>Actinomycetota</taxon>
        <taxon>Actinomycetes</taxon>
        <taxon>Micrococcales</taxon>
        <taxon>Promicromonosporaceae</taxon>
        <taxon>Isoptericola</taxon>
    </lineage>
</organism>
<accession>A0ABT0J659</accession>
<dbReference type="PRINTS" id="PR00598">
    <property type="entry name" value="HTHMARR"/>
</dbReference>
<dbReference type="PROSITE" id="PS50995">
    <property type="entry name" value="HTH_MARR_2"/>
    <property type="match status" value="1"/>
</dbReference>
<evidence type="ECO:0000256" key="2">
    <source>
        <dbReference type="ARBA" id="ARBA00023125"/>
    </source>
</evidence>
<keyword evidence="2" id="KW-0238">DNA-binding</keyword>
<comment type="caution">
    <text evidence="5">The sequence shown here is derived from an EMBL/GenBank/DDBJ whole genome shotgun (WGS) entry which is preliminary data.</text>
</comment>
<evidence type="ECO:0000313" key="6">
    <source>
        <dbReference type="Proteomes" id="UP001651050"/>
    </source>
</evidence>
<reference evidence="5 6" key="1">
    <citation type="submission" date="2022-02" db="EMBL/GenBank/DDBJ databases">
        <title>The car tank lid bacteriome: a reservoir of bacteria with potential in bioremediation of fuel.</title>
        <authorList>
            <person name="Vidal-Verdu A."/>
            <person name="Gomez-Martinez D."/>
            <person name="Latorre-Perez A."/>
            <person name="Pereto J."/>
            <person name="Porcar M."/>
        </authorList>
    </citation>
    <scope>NUCLEOTIDE SEQUENCE [LARGE SCALE GENOMIC DNA]</scope>
    <source>
        <strain evidence="5 6">4D.3</strain>
    </source>
</reference>
<dbReference type="RefSeq" id="WP_416344749.1">
    <property type="nucleotide sequence ID" value="NZ_JALQCY010000004.1"/>
</dbReference>
<proteinExistence type="predicted"/>
<name>A0ABT0J659_9MICO</name>
<dbReference type="Proteomes" id="UP001651050">
    <property type="component" value="Unassembled WGS sequence"/>
</dbReference>
<evidence type="ECO:0000256" key="1">
    <source>
        <dbReference type="ARBA" id="ARBA00023015"/>
    </source>
</evidence>
<feature type="domain" description="HTH marR-type" evidence="4">
    <location>
        <begin position="18"/>
        <end position="149"/>
    </location>
</feature>
<dbReference type="SMART" id="SM00347">
    <property type="entry name" value="HTH_MARR"/>
    <property type="match status" value="1"/>
</dbReference>
<evidence type="ECO:0000313" key="5">
    <source>
        <dbReference type="EMBL" id="MCK9794889.1"/>
    </source>
</evidence>
<dbReference type="InterPro" id="IPR039422">
    <property type="entry name" value="MarR/SlyA-like"/>
</dbReference>
<keyword evidence="6" id="KW-1185">Reference proteome</keyword>
<dbReference type="InterPro" id="IPR036390">
    <property type="entry name" value="WH_DNA-bd_sf"/>
</dbReference>
<dbReference type="EMBL" id="JALQCY010000004">
    <property type="protein sequence ID" value="MCK9794889.1"/>
    <property type="molecule type" value="Genomic_DNA"/>
</dbReference>
<dbReference type="InterPro" id="IPR000835">
    <property type="entry name" value="HTH_MarR-typ"/>
</dbReference>
<gene>
    <name evidence="5" type="ORF">M1843_14150</name>
</gene>
<dbReference type="Pfam" id="PF01047">
    <property type="entry name" value="MarR"/>
    <property type="match status" value="1"/>
</dbReference>
<dbReference type="Gene3D" id="1.10.10.10">
    <property type="entry name" value="Winged helix-like DNA-binding domain superfamily/Winged helix DNA-binding domain"/>
    <property type="match status" value="1"/>
</dbReference>
<dbReference type="InterPro" id="IPR036388">
    <property type="entry name" value="WH-like_DNA-bd_sf"/>
</dbReference>
<evidence type="ECO:0000256" key="3">
    <source>
        <dbReference type="ARBA" id="ARBA00023163"/>
    </source>
</evidence>
<sequence>MTAARGNNVDPDVLARVELGLAQLLRRAERTTAATTARTGGHDLDRSGYLLLHALRDGGPQRVQALADRLGIDASTVTRQVVALERAGHVERSRDPHDGRAVVVTATAGGRDALRAQRRRRATTYTEVLADWAPEDRVRLADLVERLNADLDAYKRST</sequence>
<keyword evidence="3" id="KW-0804">Transcription</keyword>
<keyword evidence="1" id="KW-0805">Transcription regulation</keyword>
<dbReference type="SUPFAM" id="SSF46785">
    <property type="entry name" value="Winged helix' DNA-binding domain"/>
    <property type="match status" value="1"/>
</dbReference>